<dbReference type="EMBL" id="JAQOWY010000674">
    <property type="protein sequence ID" value="KAK1839431.1"/>
    <property type="molecule type" value="Genomic_DNA"/>
</dbReference>
<dbReference type="AlphaFoldDB" id="A0AAD9EC03"/>
<comment type="caution">
    <text evidence="2">The sequence shown here is derived from an EMBL/GenBank/DDBJ whole genome shotgun (WGS) entry which is preliminary data.</text>
</comment>
<name>A0AAD9EC03_9PEZI</name>
<proteinExistence type="predicted"/>
<feature type="compositionally biased region" description="Basic and acidic residues" evidence="1">
    <location>
        <begin position="19"/>
        <end position="29"/>
    </location>
</feature>
<protein>
    <submittedName>
        <fullName evidence="2">Uncharacterized protein</fullName>
    </submittedName>
</protein>
<dbReference type="Proteomes" id="UP001243330">
    <property type="component" value="Unassembled WGS sequence"/>
</dbReference>
<evidence type="ECO:0000313" key="3">
    <source>
        <dbReference type="Proteomes" id="UP001243330"/>
    </source>
</evidence>
<sequence length="59" mass="6650">MNASSLTSCEHSHPALLTRSERSTRPSAERLCRQHIHRPGEPWRACAPSDPSPPCRQFL</sequence>
<reference evidence="2" key="1">
    <citation type="submission" date="2023-01" db="EMBL/GenBank/DDBJ databases">
        <title>Colletotrichum chrysophilum M932 genome sequence.</title>
        <authorList>
            <person name="Baroncelli R."/>
        </authorList>
    </citation>
    <scope>NUCLEOTIDE SEQUENCE</scope>
    <source>
        <strain evidence="2">M932</strain>
    </source>
</reference>
<organism evidence="2 3">
    <name type="scientific">Colletotrichum chrysophilum</name>
    <dbReference type="NCBI Taxonomy" id="1836956"/>
    <lineage>
        <taxon>Eukaryota</taxon>
        <taxon>Fungi</taxon>
        <taxon>Dikarya</taxon>
        <taxon>Ascomycota</taxon>
        <taxon>Pezizomycotina</taxon>
        <taxon>Sordariomycetes</taxon>
        <taxon>Hypocreomycetidae</taxon>
        <taxon>Glomerellales</taxon>
        <taxon>Glomerellaceae</taxon>
        <taxon>Colletotrichum</taxon>
        <taxon>Colletotrichum gloeosporioides species complex</taxon>
    </lineage>
</organism>
<gene>
    <name evidence="2" type="ORF">CCHR01_17940</name>
</gene>
<keyword evidence="3" id="KW-1185">Reference proteome</keyword>
<evidence type="ECO:0000256" key="1">
    <source>
        <dbReference type="SAM" id="MobiDB-lite"/>
    </source>
</evidence>
<feature type="region of interest" description="Disordered" evidence="1">
    <location>
        <begin position="1"/>
        <end position="29"/>
    </location>
</feature>
<accession>A0AAD9EC03</accession>
<evidence type="ECO:0000313" key="2">
    <source>
        <dbReference type="EMBL" id="KAK1839431.1"/>
    </source>
</evidence>